<evidence type="ECO:0000313" key="3">
    <source>
        <dbReference type="Proteomes" id="UP000233551"/>
    </source>
</evidence>
<dbReference type="EMBL" id="PGOL01004423">
    <property type="protein sequence ID" value="PKI37360.1"/>
    <property type="molecule type" value="Genomic_DNA"/>
</dbReference>
<proteinExistence type="predicted"/>
<reference evidence="2 3" key="1">
    <citation type="submission" date="2017-11" db="EMBL/GenBank/DDBJ databases">
        <title>De-novo sequencing of pomegranate (Punica granatum L.) genome.</title>
        <authorList>
            <person name="Akparov Z."/>
            <person name="Amiraslanov A."/>
            <person name="Hajiyeva S."/>
            <person name="Abbasov M."/>
            <person name="Kaur K."/>
            <person name="Hamwieh A."/>
            <person name="Solovyev V."/>
            <person name="Salamov A."/>
            <person name="Braich B."/>
            <person name="Kosarev P."/>
            <person name="Mahmoud A."/>
            <person name="Hajiyev E."/>
            <person name="Babayeva S."/>
            <person name="Izzatullayeva V."/>
            <person name="Mammadov A."/>
            <person name="Mammadov A."/>
            <person name="Sharifova S."/>
            <person name="Ojaghi J."/>
            <person name="Eynullazada K."/>
            <person name="Bayramov B."/>
            <person name="Abdulazimova A."/>
            <person name="Shahmuradov I."/>
        </authorList>
    </citation>
    <scope>NUCLEOTIDE SEQUENCE [LARGE SCALE GENOMIC DNA]</scope>
    <source>
        <strain evidence="3">cv. AG2017</strain>
        <tissue evidence="2">Leaf</tissue>
    </source>
</reference>
<comment type="caution">
    <text evidence="2">The sequence shown here is derived from an EMBL/GenBank/DDBJ whole genome shotgun (WGS) entry which is preliminary data.</text>
</comment>
<evidence type="ECO:0000313" key="2">
    <source>
        <dbReference type="EMBL" id="PKI37360.1"/>
    </source>
</evidence>
<organism evidence="2 3">
    <name type="scientific">Punica granatum</name>
    <name type="common">Pomegranate</name>
    <dbReference type="NCBI Taxonomy" id="22663"/>
    <lineage>
        <taxon>Eukaryota</taxon>
        <taxon>Viridiplantae</taxon>
        <taxon>Streptophyta</taxon>
        <taxon>Embryophyta</taxon>
        <taxon>Tracheophyta</taxon>
        <taxon>Spermatophyta</taxon>
        <taxon>Magnoliopsida</taxon>
        <taxon>eudicotyledons</taxon>
        <taxon>Gunneridae</taxon>
        <taxon>Pentapetalae</taxon>
        <taxon>rosids</taxon>
        <taxon>malvids</taxon>
        <taxon>Myrtales</taxon>
        <taxon>Lythraceae</taxon>
        <taxon>Punica</taxon>
    </lineage>
</organism>
<feature type="region of interest" description="Disordered" evidence="1">
    <location>
        <begin position="23"/>
        <end position="116"/>
    </location>
</feature>
<feature type="compositionally biased region" description="Basic and acidic residues" evidence="1">
    <location>
        <begin position="72"/>
        <end position="86"/>
    </location>
</feature>
<name>A0A2I0I0T1_PUNGR</name>
<accession>A0A2I0I0T1</accession>
<dbReference type="AlphaFoldDB" id="A0A2I0I0T1"/>
<protein>
    <submittedName>
        <fullName evidence="2">Uncharacterized protein</fullName>
    </submittedName>
</protein>
<gene>
    <name evidence="2" type="ORF">CRG98_042237</name>
</gene>
<keyword evidence="3" id="KW-1185">Reference proteome</keyword>
<evidence type="ECO:0000256" key="1">
    <source>
        <dbReference type="SAM" id="MobiDB-lite"/>
    </source>
</evidence>
<sequence length="116" mass="12760">MPLLGTSKLKIHQGLYSKVGPSCLGGLIIGPPKPFIRPDQSKSSKENRKGKRGRGRQSAISTPPPRSLGVLHEYRRPQWRGRDRRLAAPSCESTRDFEGTGNLGGGDPDPSFYFED</sequence>
<dbReference type="Proteomes" id="UP000233551">
    <property type="component" value="Unassembled WGS sequence"/>
</dbReference>